<proteinExistence type="predicted"/>
<dbReference type="AlphaFoldDB" id="A0A382NG33"/>
<accession>A0A382NG33</accession>
<evidence type="ECO:0000313" key="2">
    <source>
        <dbReference type="EMBL" id="SVC59197.1"/>
    </source>
</evidence>
<protein>
    <recommendedName>
        <fullName evidence="1">N,N-dimethylformamidase alpha subunit domain-containing protein</fullName>
    </recommendedName>
</protein>
<evidence type="ECO:0000259" key="1">
    <source>
        <dbReference type="Pfam" id="PF26354"/>
    </source>
</evidence>
<feature type="non-terminal residue" evidence="2">
    <location>
        <position position="137"/>
    </location>
</feature>
<gene>
    <name evidence="2" type="ORF">METZ01_LOCUS312051</name>
</gene>
<organism evidence="2">
    <name type="scientific">marine metagenome</name>
    <dbReference type="NCBI Taxonomy" id="408172"/>
    <lineage>
        <taxon>unclassified sequences</taxon>
        <taxon>metagenomes</taxon>
        <taxon>ecological metagenomes</taxon>
    </lineage>
</organism>
<dbReference type="Pfam" id="PF26354">
    <property type="entry name" value="DMF_alpha"/>
    <property type="match status" value="1"/>
</dbReference>
<dbReference type="InterPro" id="IPR058713">
    <property type="entry name" value="DMF_alpha_dom"/>
</dbReference>
<dbReference type="EMBL" id="UINC01099714">
    <property type="protein sequence ID" value="SVC59197.1"/>
    <property type="molecule type" value="Genomic_DNA"/>
</dbReference>
<sequence length="137" mass="15609">MVSKEYEPPKTALQQDYSFSAVDDYDSRMYILPHLVDQDNRNEIIAEHKANPMYKGTQPGSPAPMYSQTLTKLIDKLRVVPQTGKHTIVETKPWEEYTIGILPGHRGGTVKLTDEKYVTRGEAEHSIFLKRLNAYLG</sequence>
<feature type="domain" description="N,N-dimethylformamidase alpha subunit" evidence="1">
    <location>
        <begin position="41"/>
        <end position="135"/>
    </location>
</feature>
<name>A0A382NG33_9ZZZZ</name>
<reference evidence="2" key="1">
    <citation type="submission" date="2018-05" db="EMBL/GenBank/DDBJ databases">
        <authorList>
            <person name="Lanie J.A."/>
            <person name="Ng W.-L."/>
            <person name="Kazmierczak K.M."/>
            <person name="Andrzejewski T.M."/>
            <person name="Davidsen T.M."/>
            <person name="Wayne K.J."/>
            <person name="Tettelin H."/>
            <person name="Glass J.I."/>
            <person name="Rusch D."/>
            <person name="Podicherti R."/>
            <person name="Tsui H.-C.T."/>
            <person name="Winkler M.E."/>
        </authorList>
    </citation>
    <scope>NUCLEOTIDE SEQUENCE</scope>
</reference>